<dbReference type="Proteomes" id="UP000324800">
    <property type="component" value="Unassembled WGS sequence"/>
</dbReference>
<dbReference type="AlphaFoldDB" id="A0A5J4WSQ4"/>
<protein>
    <submittedName>
        <fullName evidence="2">Uncharacterized protein</fullName>
    </submittedName>
</protein>
<evidence type="ECO:0000313" key="3">
    <source>
        <dbReference type="Proteomes" id="UP000324800"/>
    </source>
</evidence>
<feature type="signal peptide" evidence="1">
    <location>
        <begin position="1"/>
        <end position="16"/>
    </location>
</feature>
<reference evidence="2 3" key="1">
    <citation type="submission" date="2019-03" db="EMBL/GenBank/DDBJ databases">
        <title>Single cell metagenomics reveals metabolic interactions within the superorganism composed of flagellate Streblomastix strix and complex community of Bacteroidetes bacteria on its surface.</title>
        <authorList>
            <person name="Treitli S.C."/>
            <person name="Kolisko M."/>
            <person name="Husnik F."/>
            <person name="Keeling P."/>
            <person name="Hampl V."/>
        </authorList>
    </citation>
    <scope>NUCLEOTIDE SEQUENCE [LARGE SCALE GENOMIC DNA]</scope>
    <source>
        <strain evidence="2">ST1C</strain>
    </source>
</reference>
<organism evidence="2 3">
    <name type="scientific">Streblomastix strix</name>
    <dbReference type="NCBI Taxonomy" id="222440"/>
    <lineage>
        <taxon>Eukaryota</taxon>
        <taxon>Metamonada</taxon>
        <taxon>Preaxostyla</taxon>
        <taxon>Oxymonadida</taxon>
        <taxon>Streblomastigidae</taxon>
        <taxon>Streblomastix</taxon>
    </lineage>
</organism>
<gene>
    <name evidence="2" type="ORF">EZS28_006300</name>
</gene>
<dbReference type="EMBL" id="SNRW01001014">
    <property type="protein sequence ID" value="KAA6398177.1"/>
    <property type="molecule type" value="Genomic_DNA"/>
</dbReference>
<keyword evidence="1" id="KW-0732">Signal</keyword>
<proteinExistence type="predicted"/>
<name>A0A5J4WSQ4_9EUKA</name>
<evidence type="ECO:0000313" key="2">
    <source>
        <dbReference type="EMBL" id="KAA6398177.1"/>
    </source>
</evidence>
<evidence type="ECO:0000256" key="1">
    <source>
        <dbReference type="SAM" id="SignalP"/>
    </source>
</evidence>
<comment type="caution">
    <text evidence="2">The sequence shown here is derived from an EMBL/GenBank/DDBJ whole genome shotgun (WGS) entry which is preliminary data.</text>
</comment>
<accession>A0A5J4WSQ4</accession>
<sequence>MIVILFALIASLNADAFDTTISFPRYAFDNTTQILTWDRTKADNVVTVDWNAAPYPFGGPDADKLNVFTKQGVSVTSETLAIKDYVKFPKDTYHRYKYCISECGPYEYREETETHSEDPLQIYPQDKPAFIVGINDVNCYGTVGGEIEQGEETGLVDDHGQCRTNCVNGDPLEQGTYGKALLTYSGYEDVNEDELKLLLAKFDSVSSENEYVLDEQLQFEESVYLPMNQIRFTYSETFPEKIEAYNPIYSDPQEWYTKKKFAVGQKAFIFRSICPRELNIENAAKAETILV</sequence>
<feature type="chain" id="PRO_5023810193" evidence="1">
    <location>
        <begin position="17"/>
        <end position="291"/>
    </location>
</feature>